<evidence type="ECO:0000313" key="2">
    <source>
        <dbReference type="Proteomes" id="UP000184035"/>
    </source>
</evidence>
<organism evidence="1 2">
    <name type="scientific">Clostridium fallax</name>
    <dbReference type="NCBI Taxonomy" id="1533"/>
    <lineage>
        <taxon>Bacteria</taxon>
        <taxon>Bacillati</taxon>
        <taxon>Bacillota</taxon>
        <taxon>Clostridia</taxon>
        <taxon>Eubacteriales</taxon>
        <taxon>Clostridiaceae</taxon>
        <taxon>Clostridium</taxon>
    </lineage>
</organism>
<sequence length="106" mass="12813">MGNKYLLKIFIDYESEFSFEFLSGIEEEGIRYEIKNLESFYLYELSNLPFQLGVVIKNNKVLVKSFDKNIEKLFYIRNYENFRLSKFSRDIGRFIKKLPLKGEWND</sequence>
<name>A0A1M4XCK3_9CLOT</name>
<dbReference type="AlphaFoldDB" id="A0A1M4XCK3"/>
<dbReference type="OrthoDB" id="1938102at2"/>
<dbReference type="Proteomes" id="UP000184035">
    <property type="component" value="Unassembled WGS sequence"/>
</dbReference>
<gene>
    <name evidence="1" type="ORF">SAMN05443638_11725</name>
</gene>
<accession>A0A1M4XCK3</accession>
<protein>
    <submittedName>
        <fullName evidence="1">Uncharacterized protein</fullName>
    </submittedName>
</protein>
<proteinExistence type="predicted"/>
<dbReference type="STRING" id="1533.SAMN05443638_11725"/>
<evidence type="ECO:0000313" key="1">
    <source>
        <dbReference type="EMBL" id="SHE90996.1"/>
    </source>
</evidence>
<reference evidence="1 2" key="1">
    <citation type="submission" date="2016-11" db="EMBL/GenBank/DDBJ databases">
        <authorList>
            <person name="Jaros S."/>
            <person name="Januszkiewicz K."/>
            <person name="Wedrychowicz H."/>
        </authorList>
    </citation>
    <scope>NUCLEOTIDE SEQUENCE [LARGE SCALE GENOMIC DNA]</scope>
    <source>
        <strain evidence="1 2">DSM 2631</strain>
    </source>
</reference>
<dbReference type="RefSeq" id="WP_072896511.1">
    <property type="nucleotide sequence ID" value="NZ_FQVM01000017.1"/>
</dbReference>
<dbReference type="EMBL" id="FQVM01000017">
    <property type="protein sequence ID" value="SHE90996.1"/>
    <property type="molecule type" value="Genomic_DNA"/>
</dbReference>
<keyword evidence="2" id="KW-1185">Reference proteome</keyword>